<gene>
    <name evidence="2" type="ORF">SAMEA104719789_01310</name>
</gene>
<protein>
    <submittedName>
        <fullName evidence="2">Uncharacterized protein</fullName>
    </submittedName>
</protein>
<evidence type="ECO:0000313" key="2">
    <source>
        <dbReference type="EMBL" id="SZD73503.1"/>
    </source>
</evidence>
<keyword evidence="1" id="KW-0472">Membrane</keyword>
<keyword evidence="1" id="KW-1133">Transmembrane helix</keyword>
<dbReference type="EMBL" id="UNSC01000006">
    <property type="protein sequence ID" value="SZD73503.1"/>
    <property type="molecule type" value="Genomic_DNA"/>
</dbReference>
<evidence type="ECO:0000256" key="1">
    <source>
        <dbReference type="SAM" id="Phobius"/>
    </source>
</evidence>
<feature type="transmembrane region" description="Helical" evidence="1">
    <location>
        <begin position="7"/>
        <end position="26"/>
    </location>
</feature>
<sequence>MNKVGKIIVFVVVSFIIVSGLAVLKAANGGGAIMWLGALAIPLIYRSLFKNNKKDNNNDNDITLKK</sequence>
<feature type="transmembrane region" description="Helical" evidence="1">
    <location>
        <begin position="32"/>
        <end position="49"/>
    </location>
</feature>
<keyword evidence="3" id="KW-1185">Reference proteome</keyword>
<dbReference type="AlphaFoldDB" id="A0A383U3H8"/>
<name>A0A383U3H8_9FLAO</name>
<dbReference type="Proteomes" id="UP000262142">
    <property type="component" value="Unassembled WGS sequence"/>
</dbReference>
<keyword evidence="1" id="KW-0812">Transmembrane</keyword>
<reference evidence="2 3" key="1">
    <citation type="submission" date="2018-09" db="EMBL/GenBank/DDBJ databases">
        <authorList>
            <consortium name="Pathogen Informatics"/>
        </authorList>
    </citation>
    <scope>NUCLEOTIDE SEQUENCE [LARGE SCALE GENOMIC DNA]</scope>
    <source>
        <strain evidence="2 3">OH-22767</strain>
    </source>
</reference>
<dbReference type="RefSeq" id="WP_119059555.1">
    <property type="nucleotide sequence ID" value="NZ_UNSC01000006.1"/>
</dbReference>
<proteinExistence type="predicted"/>
<accession>A0A383U3H8</accession>
<evidence type="ECO:0000313" key="3">
    <source>
        <dbReference type="Proteomes" id="UP000262142"/>
    </source>
</evidence>
<organism evidence="2 3">
    <name type="scientific">Candidatus Ornithobacterium hominis</name>
    <dbReference type="NCBI Taxonomy" id="2497989"/>
    <lineage>
        <taxon>Bacteria</taxon>
        <taxon>Pseudomonadati</taxon>
        <taxon>Bacteroidota</taxon>
        <taxon>Flavobacteriia</taxon>
        <taxon>Flavobacteriales</taxon>
        <taxon>Weeksellaceae</taxon>
        <taxon>Ornithobacterium</taxon>
    </lineage>
</organism>